<reference evidence="2 3" key="1">
    <citation type="submission" date="2019-03" db="EMBL/GenBank/DDBJ databases">
        <title>Genomic Encyclopedia of Type Strains, Phase III (KMG-III): the genomes of soil and plant-associated and newly described type strains.</title>
        <authorList>
            <person name="Whitman W."/>
        </authorList>
    </citation>
    <scope>NUCLEOTIDE SEQUENCE [LARGE SCALE GENOMIC DNA]</scope>
    <source>
        <strain evidence="2 3">CECT 7378</strain>
    </source>
</reference>
<sequence length="99" mass="10657">MQVSGQFPVSFRGNSTSSSSNLPVAKNGNTHSSSSFPVNMSSLEDFESAFKAQFETRGNFSKVESPDKFAREALQAYESTAALTADNPRNLLIGVDVFA</sequence>
<gene>
    <name evidence="2" type="ORF">DFP79_2943</name>
</gene>
<dbReference type="Proteomes" id="UP000294656">
    <property type="component" value="Unassembled WGS sequence"/>
</dbReference>
<evidence type="ECO:0000313" key="3">
    <source>
        <dbReference type="Proteomes" id="UP000294656"/>
    </source>
</evidence>
<proteinExistence type="predicted"/>
<keyword evidence="3" id="KW-1185">Reference proteome</keyword>
<organism evidence="2 3">
    <name type="scientific">Marinomonas balearica</name>
    <dbReference type="NCBI Taxonomy" id="491947"/>
    <lineage>
        <taxon>Bacteria</taxon>
        <taxon>Pseudomonadati</taxon>
        <taxon>Pseudomonadota</taxon>
        <taxon>Gammaproteobacteria</taxon>
        <taxon>Oceanospirillales</taxon>
        <taxon>Oceanospirillaceae</taxon>
        <taxon>Marinomonas</taxon>
    </lineage>
</organism>
<accession>A0A4R6M883</accession>
<dbReference type="EMBL" id="SNXC01000014">
    <property type="protein sequence ID" value="TDO96369.1"/>
    <property type="molecule type" value="Genomic_DNA"/>
</dbReference>
<evidence type="ECO:0000256" key="1">
    <source>
        <dbReference type="SAM" id="MobiDB-lite"/>
    </source>
</evidence>
<comment type="caution">
    <text evidence="2">The sequence shown here is derived from an EMBL/GenBank/DDBJ whole genome shotgun (WGS) entry which is preliminary data.</text>
</comment>
<evidence type="ECO:0000313" key="2">
    <source>
        <dbReference type="EMBL" id="TDO96369.1"/>
    </source>
</evidence>
<feature type="region of interest" description="Disordered" evidence="1">
    <location>
        <begin position="1"/>
        <end position="37"/>
    </location>
</feature>
<dbReference type="RefSeq" id="WP_133504662.1">
    <property type="nucleotide sequence ID" value="NZ_SNXC01000014.1"/>
</dbReference>
<protein>
    <submittedName>
        <fullName evidence="2">Uncharacterized protein</fullName>
    </submittedName>
</protein>
<dbReference type="AlphaFoldDB" id="A0A4R6M883"/>
<dbReference type="OrthoDB" id="6106549at2"/>
<feature type="compositionally biased region" description="Polar residues" evidence="1">
    <location>
        <begin position="27"/>
        <end position="37"/>
    </location>
</feature>
<name>A0A4R6M883_9GAMM</name>